<dbReference type="InterPro" id="IPR036010">
    <property type="entry name" value="2Fe-2S_ferredoxin-like_sf"/>
</dbReference>
<evidence type="ECO:0000259" key="8">
    <source>
        <dbReference type="PROSITE" id="PS51085"/>
    </source>
</evidence>
<evidence type="ECO:0000256" key="7">
    <source>
        <dbReference type="SAM" id="MobiDB-lite"/>
    </source>
</evidence>
<name>A0A2N3XTM3_SACSN</name>
<dbReference type="AlphaFoldDB" id="A0A2N3XTM3"/>
<dbReference type="SUPFAM" id="SSF54292">
    <property type="entry name" value="2Fe-2S ferredoxin-like"/>
    <property type="match status" value="1"/>
</dbReference>
<dbReference type="Proteomes" id="UP000233786">
    <property type="component" value="Unassembled WGS sequence"/>
</dbReference>
<dbReference type="Pfam" id="PF01799">
    <property type="entry name" value="Fer2_2"/>
    <property type="match status" value="1"/>
</dbReference>
<dbReference type="Gene3D" id="1.10.150.120">
    <property type="entry name" value="[2Fe-2S]-binding domain"/>
    <property type="match status" value="1"/>
</dbReference>
<evidence type="ECO:0000313" key="9">
    <source>
        <dbReference type="EMBL" id="PKW13979.1"/>
    </source>
</evidence>
<protein>
    <submittedName>
        <fullName evidence="9">Carbon-monoxide dehydrogenase small subunit</fullName>
    </submittedName>
</protein>
<proteinExistence type="predicted"/>
<comment type="caution">
    <text evidence="9">The sequence shown here is derived from an EMBL/GenBank/DDBJ whole genome shotgun (WGS) entry which is preliminary data.</text>
</comment>
<accession>A0A2N3XTM3</accession>
<dbReference type="GO" id="GO:0051537">
    <property type="term" value="F:2 iron, 2 sulfur cluster binding"/>
    <property type="evidence" value="ECO:0007669"/>
    <property type="project" value="UniProtKB-KW"/>
</dbReference>
<feature type="domain" description="2Fe-2S ferredoxin-type" evidence="8">
    <location>
        <begin position="2"/>
        <end position="78"/>
    </location>
</feature>
<evidence type="ECO:0000256" key="3">
    <source>
        <dbReference type="ARBA" id="ARBA00023002"/>
    </source>
</evidence>
<evidence type="ECO:0000256" key="5">
    <source>
        <dbReference type="ARBA" id="ARBA00023014"/>
    </source>
</evidence>
<evidence type="ECO:0000256" key="2">
    <source>
        <dbReference type="ARBA" id="ARBA00022723"/>
    </source>
</evidence>
<keyword evidence="3" id="KW-0560">Oxidoreductase</keyword>
<keyword evidence="2" id="KW-0479">Metal-binding</keyword>
<keyword evidence="1" id="KW-0001">2Fe-2S</keyword>
<keyword evidence="4" id="KW-0408">Iron</keyword>
<dbReference type="InterPro" id="IPR036884">
    <property type="entry name" value="2Fe-2S-bd_dom_sf"/>
</dbReference>
<comment type="pathway">
    <text evidence="6">Alkaloid degradation; nicotine degradation.</text>
</comment>
<dbReference type="FunFam" id="1.10.150.120:FF:000003">
    <property type="entry name" value="Carbon monoxide dehydrogenase, small subunit"/>
    <property type="match status" value="1"/>
</dbReference>
<dbReference type="Gene3D" id="3.10.20.30">
    <property type="match status" value="1"/>
</dbReference>
<evidence type="ECO:0000256" key="1">
    <source>
        <dbReference type="ARBA" id="ARBA00022714"/>
    </source>
</evidence>
<dbReference type="InterPro" id="IPR002888">
    <property type="entry name" value="2Fe-2S-bd"/>
</dbReference>
<evidence type="ECO:0000313" key="10">
    <source>
        <dbReference type="Proteomes" id="UP000233786"/>
    </source>
</evidence>
<dbReference type="InterPro" id="IPR001041">
    <property type="entry name" value="2Fe-2S_ferredoxin-type"/>
</dbReference>
<dbReference type="GO" id="GO:0016491">
    <property type="term" value="F:oxidoreductase activity"/>
    <property type="evidence" value="ECO:0007669"/>
    <property type="project" value="UniProtKB-KW"/>
</dbReference>
<dbReference type="GO" id="GO:0046872">
    <property type="term" value="F:metal ion binding"/>
    <property type="evidence" value="ECO:0007669"/>
    <property type="project" value="UniProtKB-KW"/>
</dbReference>
<dbReference type="PANTHER" id="PTHR44379">
    <property type="entry name" value="OXIDOREDUCTASE WITH IRON-SULFUR SUBUNIT"/>
    <property type="match status" value="1"/>
</dbReference>
<dbReference type="PROSITE" id="PS51085">
    <property type="entry name" value="2FE2S_FER_2"/>
    <property type="match status" value="1"/>
</dbReference>
<reference evidence="9" key="1">
    <citation type="submission" date="2017-12" db="EMBL/GenBank/DDBJ databases">
        <title>Sequencing the genomes of 1000 Actinobacteria strains.</title>
        <authorList>
            <person name="Klenk H.-P."/>
        </authorList>
    </citation>
    <scope>NUCLEOTIDE SEQUENCE [LARGE SCALE GENOMIC DNA]</scope>
    <source>
        <strain evidence="9">DSM 44228</strain>
    </source>
</reference>
<feature type="region of interest" description="Disordered" evidence="7">
    <location>
        <begin position="150"/>
        <end position="193"/>
    </location>
</feature>
<dbReference type="SUPFAM" id="SSF47741">
    <property type="entry name" value="CO dehydrogenase ISP C-domain like"/>
    <property type="match status" value="1"/>
</dbReference>
<keyword evidence="5" id="KW-0411">Iron-sulfur</keyword>
<dbReference type="CDD" id="cd00207">
    <property type="entry name" value="fer2"/>
    <property type="match status" value="1"/>
</dbReference>
<dbReference type="STRING" id="994479.GCA_000194155_04256"/>
<dbReference type="EMBL" id="PJNB01000001">
    <property type="protein sequence ID" value="PKW13979.1"/>
    <property type="molecule type" value="Genomic_DNA"/>
</dbReference>
<keyword evidence="10" id="KW-1185">Reference proteome</keyword>
<dbReference type="RefSeq" id="WP_010308517.1">
    <property type="nucleotide sequence ID" value="NZ_CP061007.1"/>
</dbReference>
<dbReference type="FunFam" id="3.10.20.30:FF:000020">
    <property type="entry name" value="Xanthine dehydrogenase iron-sulfur subunit"/>
    <property type="match status" value="1"/>
</dbReference>
<evidence type="ECO:0000256" key="6">
    <source>
        <dbReference type="ARBA" id="ARBA00060707"/>
    </source>
</evidence>
<sequence>MPRITVNVDGTKYTDEVEPRMLLVQYLRERLGKVGTVVGCDTSNCGACTVHLDGHSVKSCSVLAVQADGHDVTTVEGLAQDGQLHPLQQAFHDNHALQCGFCTPGMIMQALDLLAEVHEPDDQQIREGMEGNLCRCTGYQNIVRAVRDASQRMQSGAGPAVEHAPGEAQSRAPVPRTPADEHVETKVTGGRQS</sequence>
<dbReference type="InterPro" id="IPR051452">
    <property type="entry name" value="Diverse_Oxidoreductases"/>
</dbReference>
<evidence type="ECO:0000256" key="4">
    <source>
        <dbReference type="ARBA" id="ARBA00023004"/>
    </source>
</evidence>
<dbReference type="OrthoDB" id="159930at2"/>
<dbReference type="PANTHER" id="PTHR44379:SF5">
    <property type="entry name" value="OXIDOREDUCTASE WITH IRON-SULFUR SUBUNIT"/>
    <property type="match status" value="1"/>
</dbReference>
<gene>
    <name evidence="9" type="ORF">A8926_1549</name>
</gene>
<dbReference type="Pfam" id="PF00111">
    <property type="entry name" value="Fer2"/>
    <property type="match status" value="1"/>
</dbReference>
<dbReference type="InterPro" id="IPR012675">
    <property type="entry name" value="Beta-grasp_dom_sf"/>
</dbReference>
<organism evidence="9 10">
    <name type="scientific">Saccharopolyspora spinosa</name>
    <dbReference type="NCBI Taxonomy" id="60894"/>
    <lineage>
        <taxon>Bacteria</taxon>
        <taxon>Bacillati</taxon>
        <taxon>Actinomycetota</taxon>
        <taxon>Actinomycetes</taxon>
        <taxon>Pseudonocardiales</taxon>
        <taxon>Pseudonocardiaceae</taxon>
        <taxon>Saccharopolyspora</taxon>
    </lineage>
</organism>